<dbReference type="PROSITE" id="PS50983">
    <property type="entry name" value="FE_B12_PBP"/>
    <property type="match status" value="1"/>
</dbReference>
<dbReference type="NCBIfam" id="NF008200">
    <property type="entry name" value="PRK10957.1"/>
    <property type="match status" value="1"/>
</dbReference>
<protein>
    <submittedName>
        <fullName evidence="8">Fe2+-enterobactin ABC transporter substrate-binding protein</fullName>
    </submittedName>
</protein>
<evidence type="ECO:0000256" key="2">
    <source>
        <dbReference type="ARBA" id="ARBA00008814"/>
    </source>
</evidence>
<accession>A0A506VAY8</accession>
<dbReference type="InterPro" id="IPR051313">
    <property type="entry name" value="Bact_iron-sidero_bind"/>
</dbReference>
<comment type="similarity">
    <text evidence="2">Belongs to the bacterial solute-binding protein 8 family.</text>
</comment>
<evidence type="ECO:0000256" key="6">
    <source>
        <dbReference type="SAM" id="SignalP"/>
    </source>
</evidence>
<evidence type="ECO:0000256" key="3">
    <source>
        <dbReference type="ARBA" id="ARBA00022448"/>
    </source>
</evidence>
<dbReference type="InterPro" id="IPR002491">
    <property type="entry name" value="ABC_transptr_periplasmic_BD"/>
</dbReference>
<dbReference type="SUPFAM" id="SSF53807">
    <property type="entry name" value="Helical backbone' metal receptor"/>
    <property type="match status" value="1"/>
</dbReference>
<feature type="signal peptide" evidence="6">
    <location>
        <begin position="1"/>
        <end position="21"/>
    </location>
</feature>
<dbReference type="GO" id="GO:1901678">
    <property type="term" value="P:iron coordination entity transport"/>
    <property type="evidence" value="ECO:0007669"/>
    <property type="project" value="UniProtKB-ARBA"/>
</dbReference>
<gene>
    <name evidence="8" type="primary">fepB</name>
    <name evidence="8" type="ORF">FKM52_08790</name>
</gene>
<keyword evidence="4" id="KW-0406">Ion transport</keyword>
<dbReference type="EMBL" id="VHQI01000004">
    <property type="protein sequence ID" value="TPW42855.1"/>
    <property type="molecule type" value="Genomic_DNA"/>
</dbReference>
<dbReference type="GO" id="GO:0030288">
    <property type="term" value="C:outer membrane-bounded periplasmic space"/>
    <property type="evidence" value="ECO:0007669"/>
    <property type="project" value="TreeGrafter"/>
</dbReference>
<reference evidence="8 9" key="1">
    <citation type="submission" date="2019-06" db="EMBL/GenBank/DDBJ databases">
        <authorList>
            <person name="Yang Y."/>
        </authorList>
    </citation>
    <scope>NUCLEOTIDE SEQUENCE [LARGE SCALE GENOMIC DNA]</scope>
    <source>
        <strain evidence="8 9">BIT-26</strain>
    </source>
</reference>
<feature type="chain" id="PRO_5021344984" evidence="6">
    <location>
        <begin position="22"/>
        <end position="322"/>
    </location>
</feature>
<dbReference type="FunFam" id="3.40.50.1980:FF:000009">
    <property type="entry name" value="Iron-enterobactin transporter periplasmic binding protein"/>
    <property type="match status" value="1"/>
</dbReference>
<organism evidence="8 9">
    <name type="scientific">Mixta tenebrionis</name>
    <dbReference type="NCBI Taxonomy" id="2562439"/>
    <lineage>
        <taxon>Bacteria</taxon>
        <taxon>Pseudomonadati</taxon>
        <taxon>Pseudomonadota</taxon>
        <taxon>Gammaproteobacteria</taxon>
        <taxon>Enterobacterales</taxon>
        <taxon>Erwiniaceae</taxon>
        <taxon>Mixta</taxon>
    </lineage>
</organism>
<keyword evidence="4" id="KW-0408">Iron</keyword>
<comment type="caution">
    <text evidence="8">The sequence shown here is derived from an EMBL/GenBank/DDBJ whole genome shotgun (WGS) entry which is preliminary data.</text>
</comment>
<evidence type="ECO:0000256" key="4">
    <source>
        <dbReference type="ARBA" id="ARBA00022496"/>
    </source>
</evidence>
<dbReference type="RefSeq" id="WP_141175825.1">
    <property type="nucleotide sequence ID" value="NZ_JBHUFX010000011.1"/>
</dbReference>
<evidence type="ECO:0000259" key="7">
    <source>
        <dbReference type="PROSITE" id="PS50983"/>
    </source>
</evidence>
<evidence type="ECO:0000313" key="8">
    <source>
        <dbReference type="EMBL" id="TPW42855.1"/>
    </source>
</evidence>
<keyword evidence="9" id="KW-1185">Reference proteome</keyword>
<dbReference type="CDD" id="cd01146">
    <property type="entry name" value="FhuD"/>
    <property type="match status" value="1"/>
</dbReference>
<proteinExistence type="inferred from homology"/>
<dbReference type="Gene3D" id="3.40.50.1980">
    <property type="entry name" value="Nitrogenase molybdenum iron protein domain"/>
    <property type="match status" value="2"/>
</dbReference>
<dbReference type="PANTHER" id="PTHR30532">
    <property type="entry name" value="IRON III DICITRATE-BINDING PERIPLASMIC PROTEIN"/>
    <property type="match status" value="1"/>
</dbReference>
<name>A0A506VAY8_9GAMM</name>
<keyword evidence="5 6" id="KW-0732">Signal</keyword>
<keyword evidence="3" id="KW-0813">Transport</keyword>
<evidence type="ECO:0000256" key="5">
    <source>
        <dbReference type="ARBA" id="ARBA00022729"/>
    </source>
</evidence>
<comment type="subcellular location">
    <subcellularLocation>
        <location evidence="1">Cell envelope</location>
    </subcellularLocation>
</comment>
<keyword evidence="4" id="KW-0410">Iron transport</keyword>
<feature type="domain" description="Fe/B12 periplasmic-binding" evidence="7">
    <location>
        <begin position="48"/>
        <end position="322"/>
    </location>
</feature>
<evidence type="ECO:0000313" key="9">
    <source>
        <dbReference type="Proteomes" id="UP000319523"/>
    </source>
</evidence>
<evidence type="ECO:0000256" key="1">
    <source>
        <dbReference type="ARBA" id="ARBA00004196"/>
    </source>
</evidence>
<dbReference type="Pfam" id="PF01497">
    <property type="entry name" value="Peripla_BP_2"/>
    <property type="match status" value="1"/>
</dbReference>
<dbReference type="AlphaFoldDB" id="A0A506VAY8"/>
<dbReference type="PANTHER" id="PTHR30532:SF24">
    <property type="entry name" value="FERRIC ENTEROBACTIN-BINDING PERIPLASMIC PROTEIN FEPB"/>
    <property type="match status" value="1"/>
</dbReference>
<dbReference type="Proteomes" id="UP000319523">
    <property type="component" value="Unassembled WGS sequence"/>
</dbReference>
<sequence>MIATAARCGLLFLTTFFFTHAALAQQAGWPRQFHDLRGTHTLTQPPQRIVSTSVTLTGSLLAIDAPVVASGSTIASNRIADEQGFFRQWGEVARARGVARIPPGEPNVETVAMQKPDLILVSATGGDSTLALYDRLAALAPVVVVNYDDKSWQQLLTLLGDITGHEKQAAQRIARFDRAMEQMKQRIKLPAQPVNALVWDIHSQSANLWTPESAQGQFLLQAGMTLAPLPENVRPRATQGRRQDIVPLMGENLVNGLSGKTLLLFAATDSSAQSLMASPLLSHQPAVAAKQVYPLGAETFRLDYYSAMGLVQQLNELFGAAR</sequence>
<dbReference type="OrthoDB" id="9793175at2"/>